<protein>
    <submittedName>
        <fullName evidence="1">Uncharacterized protein</fullName>
    </submittedName>
</protein>
<accession>A0ACC3CU56</accession>
<gene>
    <name evidence="1" type="ORF">LTS18_000617</name>
</gene>
<evidence type="ECO:0000313" key="1">
    <source>
        <dbReference type="EMBL" id="KAK3044688.1"/>
    </source>
</evidence>
<comment type="caution">
    <text evidence="1">The sequence shown here is derived from an EMBL/GenBank/DDBJ whole genome shotgun (WGS) entry which is preliminary data.</text>
</comment>
<keyword evidence="2" id="KW-1185">Reference proteome</keyword>
<evidence type="ECO:0000313" key="2">
    <source>
        <dbReference type="Proteomes" id="UP001186974"/>
    </source>
</evidence>
<dbReference type="EMBL" id="JAWDJW010011606">
    <property type="protein sequence ID" value="KAK3044688.1"/>
    <property type="molecule type" value="Genomic_DNA"/>
</dbReference>
<proteinExistence type="predicted"/>
<feature type="non-terminal residue" evidence="1">
    <location>
        <position position="235"/>
    </location>
</feature>
<sequence>MDELQNEDFAKEQQDVYEKSQKGPYGSPGMLMGFVSYSSIVSKEELDSTISDIMDNSLAKTDFEKKQEEHIVHQLIDPTFANIQTFCIPCRLDLSAGHSQIDFFSAPPKGKNQVSLLTCLEHPLSRGTVHITSSDPMKAPRIDPGYFRNEADAKIMAAGIRWMDGVSQHPLMKKSLGERVLPPPDAKLETEEQRVDYVKNHVSTQYHLIGTCSMGEVVDDRLKVKGVNKLRVVDA</sequence>
<organism evidence="1 2">
    <name type="scientific">Coniosporium uncinatum</name>
    <dbReference type="NCBI Taxonomy" id="93489"/>
    <lineage>
        <taxon>Eukaryota</taxon>
        <taxon>Fungi</taxon>
        <taxon>Dikarya</taxon>
        <taxon>Ascomycota</taxon>
        <taxon>Pezizomycotina</taxon>
        <taxon>Dothideomycetes</taxon>
        <taxon>Dothideomycetes incertae sedis</taxon>
        <taxon>Coniosporium</taxon>
    </lineage>
</organism>
<name>A0ACC3CU56_9PEZI</name>
<reference evidence="1" key="1">
    <citation type="submission" date="2024-09" db="EMBL/GenBank/DDBJ databases">
        <title>Black Yeasts Isolated from many extreme environments.</title>
        <authorList>
            <person name="Coleine C."/>
            <person name="Stajich J.E."/>
            <person name="Selbmann L."/>
        </authorList>
    </citation>
    <scope>NUCLEOTIDE SEQUENCE</scope>
    <source>
        <strain evidence="1">CCFEE 5737</strain>
    </source>
</reference>
<dbReference type="Proteomes" id="UP001186974">
    <property type="component" value="Unassembled WGS sequence"/>
</dbReference>